<proteinExistence type="predicted"/>
<accession>A0A3E4WHB5</accession>
<name>A0A3E4WHB5_9BACT</name>
<dbReference type="Proteomes" id="UP000260780">
    <property type="component" value="Unassembled WGS sequence"/>
</dbReference>
<evidence type="ECO:0000313" key="2">
    <source>
        <dbReference type="Proteomes" id="UP000260780"/>
    </source>
</evidence>
<dbReference type="EMBL" id="QSTF01000007">
    <property type="protein sequence ID" value="RGM41589.1"/>
    <property type="molecule type" value="Genomic_DNA"/>
</dbReference>
<dbReference type="AlphaFoldDB" id="A0A3E4WHB5"/>
<gene>
    <name evidence="1" type="ORF">DXC17_04560</name>
</gene>
<evidence type="ECO:0000313" key="1">
    <source>
        <dbReference type="EMBL" id="RGM41589.1"/>
    </source>
</evidence>
<dbReference type="RefSeq" id="WP_117747499.1">
    <property type="nucleotide sequence ID" value="NZ_DAWDCE010000033.1"/>
</dbReference>
<protein>
    <submittedName>
        <fullName evidence="1">Uncharacterized protein</fullName>
    </submittedName>
</protein>
<sequence>MADFEKLENVINRIASGFEKSCMDCLQENNIEVADLVREQLYSGLDGNTDSLRPGYSEDPYFRETTSMWHNDPDGYIEWKRKITPPIKSPRLNLPPRPVDVPNLYITGPFHESIRASVAGDTLSIDTVGFVDGPDIVRKYGNDILMLGKDAREYVVLQLLEPFLKRFFKQCGYK</sequence>
<comment type="caution">
    <text evidence="1">The sequence shown here is derived from an EMBL/GenBank/DDBJ whole genome shotgun (WGS) entry which is preliminary data.</text>
</comment>
<organism evidence="1 2">
    <name type="scientific">Phocaeicola plebeius</name>
    <dbReference type="NCBI Taxonomy" id="310297"/>
    <lineage>
        <taxon>Bacteria</taxon>
        <taxon>Pseudomonadati</taxon>
        <taxon>Bacteroidota</taxon>
        <taxon>Bacteroidia</taxon>
        <taxon>Bacteroidales</taxon>
        <taxon>Bacteroidaceae</taxon>
        <taxon>Phocaeicola</taxon>
    </lineage>
</organism>
<reference evidence="1 2" key="1">
    <citation type="submission" date="2018-08" db="EMBL/GenBank/DDBJ databases">
        <title>A genome reference for cultivated species of the human gut microbiota.</title>
        <authorList>
            <person name="Zou Y."/>
            <person name="Xue W."/>
            <person name="Luo G."/>
        </authorList>
    </citation>
    <scope>NUCLEOTIDE SEQUENCE [LARGE SCALE GENOMIC DNA]</scope>
    <source>
        <strain evidence="1 2">OM08-14</strain>
    </source>
</reference>